<dbReference type="EMBL" id="EU304328">
    <property type="protein sequence ID" value="ABY27838.1"/>
    <property type="molecule type" value="Genomic_DNA"/>
</dbReference>
<name>A9YVV5_9PHYC</name>
<dbReference type="GeneID" id="5845675"/>
<keyword evidence="3" id="KW-1185">Reference proteome</keyword>
<gene>
    <name evidence="2" type="ORF">OtV5_054</name>
</gene>
<proteinExistence type="predicted"/>
<sequence>MGGGGSQTINQTFNLSAVNKSVFEKITTNKSESLASQANIQNLEVVMRNVRGCSAKFGQTIDASTQSSSELTQTQTDEIKNAITNDMKVAASAAIEKATEMGNLQIGDKQNVNQNVTMEIENIIENKITTENINKAVAEQVSIQNGKLVIDGYDCREGGDISWDQDITAKLMAEAVTKSLSDAIASSEVLNTLHAQATGNAKTENKGAAQFISAFFEGLTGPMRYGIIASVVCCCLLVLVMIVIGLSPAGQSATKNLGSAAARRF</sequence>
<evidence type="ECO:0000256" key="1">
    <source>
        <dbReference type="SAM" id="Phobius"/>
    </source>
</evidence>
<keyword evidence="1" id="KW-0472">Membrane</keyword>
<reference evidence="2 3" key="1">
    <citation type="journal article" date="2008" name="PLoS ONE">
        <title>Life-cycle and genome of OtV5, a large DNA virus of the pelagic marine unicellular green alga Ostreococcus tauri.</title>
        <authorList>
            <person name="Derelle E."/>
            <person name="Ferraz C."/>
            <person name="Escande M.L."/>
            <person name="Eychenie S."/>
            <person name="Cooke R."/>
            <person name="Piganeau G."/>
            <person name="Desdevises Y."/>
            <person name="Bellec L."/>
            <person name="Moreau H."/>
            <person name="Grimsley N."/>
        </authorList>
    </citation>
    <scope>NUCLEOTIDE SEQUENCE [LARGE SCALE GENOMIC DNA]</scope>
    <source>
        <strain evidence="2 3">OtV5</strain>
    </source>
</reference>
<protein>
    <submittedName>
        <fullName evidence="2">Uncharacterized protein</fullName>
    </submittedName>
</protein>
<dbReference type="RefSeq" id="YP_001648134.1">
    <property type="nucleotide sequence ID" value="NC_010191.2"/>
</dbReference>
<keyword evidence="1" id="KW-1133">Transmembrane helix</keyword>
<feature type="transmembrane region" description="Helical" evidence="1">
    <location>
        <begin position="225"/>
        <end position="246"/>
    </location>
</feature>
<evidence type="ECO:0000313" key="2">
    <source>
        <dbReference type="EMBL" id="ABY27838.1"/>
    </source>
</evidence>
<dbReference type="OrthoDB" id="8926at10239"/>
<organism evidence="2 3">
    <name type="scientific">Ostreococcus tauri virus OtV5</name>
    <dbReference type="NCBI Taxonomy" id="1785753"/>
    <lineage>
        <taxon>Viruses</taxon>
        <taxon>Varidnaviria</taxon>
        <taxon>Bamfordvirae</taxon>
        <taxon>Nucleocytoviricota</taxon>
        <taxon>Megaviricetes</taxon>
        <taxon>Algavirales</taxon>
        <taxon>Phycodnaviridae</taxon>
        <taxon>Prasinovirus</taxon>
        <taxon>Prasinovirus ostreotauri</taxon>
    </lineage>
</organism>
<accession>A9YVV5</accession>
<dbReference type="Proteomes" id="UP000203890">
    <property type="component" value="Segment"/>
</dbReference>
<dbReference type="KEGG" id="vg:5845675"/>
<keyword evidence="1" id="KW-0812">Transmembrane</keyword>
<evidence type="ECO:0000313" key="3">
    <source>
        <dbReference type="Proteomes" id="UP000203890"/>
    </source>
</evidence>